<protein>
    <recommendedName>
        <fullName evidence="2">ubiquitinyl hydrolase 1</fullName>
        <ecNumber evidence="2">3.4.19.12</ecNumber>
    </recommendedName>
</protein>
<name>A0A5J4NBT5_9TREM</name>
<dbReference type="Proteomes" id="UP000324629">
    <property type="component" value="Unassembled WGS sequence"/>
</dbReference>
<dbReference type="InterPro" id="IPR028889">
    <property type="entry name" value="USP"/>
</dbReference>
<feature type="domain" description="USP" evidence="3">
    <location>
        <begin position="1"/>
        <end position="152"/>
    </location>
</feature>
<sequence length="152" mass="17082">MNVVLQALAHTSLLTTFYLRGLDNAFMNAKNPLGYGGRLSAHFQRLFTGMWSNLDCFDELLQFKGSRIPSSKDDSDSGDELIDQKQLASRAWDEYIRWNKSVIVSLFQGQLLSTVRCCTCPKVSFKFDTFMCLSLTVPGVACDLQVFSLGFN</sequence>
<dbReference type="PANTHER" id="PTHR21646">
    <property type="entry name" value="UBIQUITIN CARBOXYL-TERMINAL HYDROLASE"/>
    <property type="match status" value="1"/>
</dbReference>
<dbReference type="InterPro" id="IPR038765">
    <property type="entry name" value="Papain-like_cys_pep_sf"/>
</dbReference>
<dbReference type="Pfam" id="PF00443">
    <property type="entry name" value="UCH"/>
    <property type="match status" value="1"/>
</dbReference>
<dbReference type="Gene3D" id="3.90.70.10">
    <property type="entry name" value="Cysteine proteinases"/>
    <property type="match status" value="2"/>
</dbReference>
<evidence type="ECO:0000259" key="3">
    <source>
        <dbReference type="PROSITE" id="PS50235"/>
    </source>
</evidence>
<dbReference type="PROSITE" id="PS50235">
    <property type="entry name" value="USP_3"/>
    <property type="match status" value="1"/>
</dbReference>
<evidence type="ECO:0000313" key="4">
    <source>
        <dbReference type="EMBL" id="KAA3672689.1"/>
    </source>
</evidence>
<comment type="caution">
    <text evidence="4">The sequence shown here is derived from an EMBL/GenBank/DDBJ whole genome shotgun (WGS) entry which is preliminary data.</text>
</comment>
<dbReference type="GO" id="GO:0004843">
    <property type="term" value="F:cysteine-type deubiquitinase activity"/>
    <property type="evidence" value="ECO:0007669"/>
    <property type="project" value="UniProtKB-EC"/>
</dbReference>
<dbReference type="SUPFAM" id="SSF54001">
    <property type="entry name" value="Cysteine proteinases"/>
    <property type="match status" value="1"/>
</dbReference>
<evidence type="ECO:0000313" key="5">
    <source>
        <dbReference type="Proteomes" id="UP000324629"/>
    </source>
</evidence>
<evidence type="ECO:0000256" key="2">
    <source>
        <dbReference type="ARBA" id="ARBA00012759"/>
    </source>
</evidence>
<dbReference type="GO" id="GO:0016579">
    <property type="term" value="P:protein deubiquitination"/>
    <property type="evidence" value="ECO:0007669"/>
    <property type="project" value="InterPro"/>
</dbReference>
<reference evidence="4 5" key="1">
    <citation type="journal article" date="2019" name="Gigascience">
        <title>Whole-genome sequence of the oriental lung fluke Paragonimus westermani.</title>
        <authorList>
            <person name="Oey H."/>
            <person name="Zakrzewski M."/>
            <person name="Narain K."/>
            <person name="Devi K.R."/>
            <person name="Agatsuma T."/>
            <person name="Nawaratna S."/>
            <person name="Gobert G.N."/>
            <person name="Jones M.K."/>
            <person name="Ragan M.A."/>
            <person name="McManus D.P."/>
            <person name="Krause L."/>
        </authorList>
    </citation>
    <scope>NUCLEOTIDE SEQUENCE [LARGE SCALE GENOMIC DNA]</scope>
    <source>
        <strain evidence="4 5">IND2009</strain>
    </source>
</reference>
<keyword evidence="5" id="KW-1185">Reference proteome</keyword>
<organism evidence="4 5">
    <name type="scientific">Paragonimus westermani</name>
    <dbReference type="NCBI Taxonomy" id="34504"/>
    <lineage>
        <taxon>Eukaryota</taxon>
        <taxon>Metazoa</taxon>
        <taxon>Spiralia</taxon>
        <taxon>Lophotrochozoa</taxon>
        <taxon>Platyhelminthes</taxon>
        <taxon>Trematoda</taxon>
        <taxon>Digenea</taxon>
        <taxon>Plagiorchiida</taxon>
        <taxon>Troglotremata</taxon>
        <taxon>Troglotrematidae</taxon>
        <taxon>Paragonimus</taxon>
    </lineage>
</organism>
<proteinExistence type="predicted"/>
<dbReference type="EC" id="3.4.19.12" evidence="2"/>
<dbReference type="EMBL" id="QNGE01004644">
    <property type="protein sequence ID" value="KAA3672689.1"/>
    <property type="molecule type" value="Genomic_DNA"/>
</dbReference>
<accession>A0A5J4NBT5</accession>
<dbReference type="InterPro" id="IPR050185">
    <property type="entry name" value="Ub_carboxyl-term_hydrolase"/>
</dbReference>
<evidence type="ECO:0000256" key="1">
    <source>
        <dbReference type="ARBA" id="ARBA00000707"/>
    </source>
</evidence>
<comment type="catalytic activity">
    <reaction evidence="1">
        <text>Thiol-dependent hydrolysis of ester, thioester, amide, peptide and isopeptide bonds formed by the C-terminal Gly of ubiquitin (a 76-residue protein attached to proteins as an intracellular targeting signal).</text>
        <dbReference type="EC" id="3.4.19.12"/>
    </reaction>
</comment>
<dbReference type="AlphaFoldDB" id="A0A5J4NBT5"/>
<dbReference type="InterPro" id="IPR001394">
    <property type="entry name" value="Peptidase_C19_UCH"/>
</dbReference>
<gene>
    <name evidence="4" type="ORF">DEA37_0002025</name>
</gene>